<dbReference type="Proteomes" id="UP000003688">
    <property type="component" value="Unassembled WGS sequence"/>
</dbReference>
<protein>
    <submittedName>
        <fullName evidence="1">Uncharacterized protein</fullName>
    </submittedName>
</protein>
<proteinExistence type="predicted"/>
<organism evidence="1 2">
    <name type="scientific">Pedosphaera parvula (strain Ellin514)</name>
    <dbReference type="NCBI Taxonomy" id="320771"/>
    <lineage>
        <taxon>Bacteria</taxon>
        <taxon>Pseudomonadati</taxon>
        <taxon>Verrucomicrobiota</taxon>
        <taxon>Pedosphaerae</taxon>
        <taxon>Pedosphaerales</taxon>
        <taxon>Pedosphaeraceae</taxon>
        <taxon>Pedosphaera</taxon>
    </lineage>
</organism>
<name>B9XQA6_PEDPL</name>
<accession>B9XQA6</accession>
<dbReference type="EMBL" id="ABOX02000053">
    <property type="protein sequence ID" value="EEF57930.1"/>
    <property type="molecule type" value="Genomic_DNA"/>
</dbReference>
<evidence type="ECO:0000313" key="1">
    <source>
        <dbReference type="EMBL" id="EEF57930.1"/>
    </source>
</evidence>
<dbReference type="AlphaFoldDB" id="B9XQA6"/>
<evidence type="ECO:0000313" key="2">
    <source>
        <dbReference type="Proteomes" id="UP000003688"/>
    </source>
</evidence>
<sequence>MRDMETITKTRILKPGPQMASLASKAKQYNGALCTCLISSKQSPILLFAFIIISILQAVPAQTNAPQHLLSKKLREVPKPSKVKLISRSGTRTVNSELAIYWVTFPSKQQQDFGVVVFRDDQTKQLWVGEMHELYVSTKHGIAGFSFGTGVIFGSKEMLKIDSASTLTNMSDIWKMVDEKITPEMLTAFHPLNFYGALGEEFFQLTPTSSGVGVPRVNKVSVLDNEEIQLDLSSPSGDHNAIATFDDQTLDLKRLILDGKQVFPK</sequence>
<dbReference type="STRING" id="320771.Cflav_PD1105"/>
<reference evidence="1 2" key="1">
    <citation type="journal article" date="2011" name="J. Bacteriol.">
        <title>Genome sequence of 'Pedosphaera parvula' Ellin514, an aerobic Verrucomicrobial isolate from pasture soil.</title>
        <authorList>
            <person name="Kant R."/>
            <person name="van Passel M.W."/>
            <person name="Sangwan P."/>
            <person name="Palva A."/>
            <person name="Lucas S."/>
            <person name="Copeland A."/>
            <person name="Lapidus A."/>
            <person name="Glavina Del Rio T."/>
            <person name="Dalin E."/>
            <person name="Tice H."/>
            <person name="Bruce D."/>
            <person name="Goodwin L."/>
            <person name="Pitluck S."/>
            <person name="Chertkov O."/>
            <person name="Larimer F.W."/>
            <person name="Land M.L."/>
            <person name="Hauser L."/>
            <person name="Brettin T.S."/>
            <person name="Detter J.C."/>
            <person name="Han S."/>
            <person name="de Vos W.M."/>
            <person name="Janssen P.H."/>
            <person name="Smidt H."/>
        </authorList>
    </citation>
    <scope>NUCLEOTIDE SEQUENCE [LARGE SCALE GENOMIC DNA]</scope>
    <source>
        <strain evidence="1 2">Ellin514</strain>
    </source>
</reference>
<keyword evidence="2" id="KW-1185">Reference proteome</keyword>
<gene>
    <name evidence="1" type="ORF">Cflav_PD1105</name>
</gene>
<comment type="caution">
    <text evidence="1">The sequence shown here is derived from an EMBL/GenBank/DDBJ whole genome shotgun (WGS) entry which is preliminary data.</text>
</comment>